<dbReference type="Pfam" id="PF01695">
    <property type="entry name" value="IstB_IS21"/>
    <property type="match status" value="1"/>
</dbReference>
<name>A0A5U0PSJ0_SALER</name>
<dbReference type="SUPFAM" id="SSF52540">
    <property type="entry name" value="P-loop containing nucleoside triphosphate hydrolases"/>
    <property type="match status" value="2"/>
</dbReference>
<evidence type="ECO:0000256" key="2">
    <source>
        <dbReference type="ARBA" id="ARBA00022840"/>
    </source>
</evidence>
<reference evidence="4" key="1">
    <citation type="submission" date="2018-06" db="EMBL/GenBank/DDBJ databases">
        <authorList>
            <consortium name="PulseNet: The National Subtyping Network for Foodborne Disease Surveillance"/>
            <person name="Tarr C.L."/>
            <person name="Trees E."/>
            <person name="Katz L.S."/>
            <person name="Carleton-Romer H.A."/>
            <person name="Stroika S."/>
            <person name="Kucerova Z."/>
            <person name="Roache K.F."/>
            <person name="Sabol A.L."/>
            <person name="Besser J."/>
            <person name="Gerner-Smidt P."/>
        </authorList>
    </citation>
    <scope>NUCLEOTIDE SEQUENCE</scope>
    <source>
        <strain evidence="4">PNUSAS043090</strain>
    </source>
</reference>
<evidence type="ECO:0000256" key="1">
    <source>
        <dbReference type="ARBA" id="ARBA00022741"/>
    </source>
</evidence>
<dbReference type="PANTHER" id="PTHR30050:SF4">
    <property type="entry name" value="ATP-BINDING PROTEIN RV3427C IN INSERTION SEQUENCE-RELATED"/>
    <property type="match status" value="1"/>
</dbReference>
<proteinExistence type="predicted"/>
<sequence length="253" mass="28855">MNNNLIHKLSQLKLPAMAESLTLIRQRETPQTYEELSFEERLALLAEDELLNRENGRVARLRKNANLKYQAAPEGLHYPAARGMKPEQMRELLNGHYITHRKNILITGPTGCGKSWIANALGEQGCRQKHTVQYWRAGRLLEVLAQGRVDGSWLKHLKQLQKTEVLILDDLGLEPLTNPQCNDLLEIIEDRYEQSSTIVVSQFQVDKWHGLMENPTTADAILDRLVHNAHRLALQGESMRKNKPVLESTEETG</sequence>
<protein>
    <submittedName>
        <fullName evidence="4">AAA family ATPase</fullName>
    </submittedName>
</protein>
<dbReference type="PANTHER" id="PTHR30050">
    <property type="entry name" value="CHROMOSOMAL REPLICATION INITIATOR PROTEIN DNAA"/>
    <property type="match status" value="1"/>
</dbReference>
<dbReference type="EMBL" id="AAGIQQ010000001">
    <property type="protein sequence ID" value="EBO4815142.1"/>
    <property type="molecule type" value="Genomic_DNA"/>
</dbReference>
<dbReference type="GO" id="GO:0006260">
    <property type="term" value="P:DNA replication"/>
    <property type="evidence" value="ECO:0007669"/>
    <property type="project" value="TreeGrafter"/>
</dbReference>
<organism evidence="4">
    <name type="scientific">Salmonella enterica</name>
    <name type="common">Salmonella choleraesuis</name>
    <dbReference type="NCBI Taxonomy" id="28901"/>
    <lineage>
        <taxon>Bacteria</taxon>
        <taxon>Pseudomonadati</taxon>
        <taxon>Pseudomonadota</taxon>
        <taxon>Gammaproteobacteria</taxon>
        <taxon>Enterobacterales</taxon>
        <taxon>Enterobacteriaceae</taxon>
        <taxon>Salmonella</taxon>
    </lineage>
</organism>
<dbReference type="NCBIfam" id="NF038214">
    <property type="entry name" value="IS21_help_AAA"/>
    <property type="match status" value="1"/>
</dbReference>
<evidence type="ECO:0000259" key="3">
    <source>
        <dbReference type="Pfam" id="PF01695"/>
    </source>
</evidence>
<keyword evidence="2" id="KW-0067">ATP-binding</keyword>
<dbReference type="InterPro" id="IPR047661">
    <property type="entry name" value="IstB"/>
</dbReference>
<comment type="caution">
    <text evidence="4">The sequence shown here is derived from an EMBL/GenBank/DDBJ whole genome shotgun (WGS) entry which is preliminary data.</text>
</comment>
<dbReference type="GO" id="GO:0005524">
    <property type="term" value="F:ATP binding"/>
    <property type="evidence" value="ECO:0007669"/>
    <property type="project" value="UniProtKB-KW"/>
</dbReference>
<dbReference type="CDD" id="cd00009">
    <property type="entry name" value="AAA"/>
    <property type="match status" value="1"/>
</dbReference>
<dbReference type="InterPro" id="IPR028350">
    <property type="entry name" value="DNAC/IstB-like"/>
</dbReference>
<accession>A0A5U0PSJ0</accession>
<dbReference type="Gene3D" id="3.40.50.300">
    <property type="entry name" value="P-loop containing nucleotide triphosphate hydrolases"/>
    <property type="match status" value="1"/>
</dbReference>
<dbReference type="PIRSF" id="PIRSF003073">
    <property type="entry name" value="DNAC_TnpB_IstB"/>
    <property type="match status" value="1"/>
</dbReference>
<dbReference type="InterPro" id="IPR027417">
    <property type="entry name" value="P-loop_NTPase"/>
</dbReference>
<evidence type="ECO:0000313" key="4">
    <source>
        <dbReference type="EMBL" id="EBO4815142.1"/>
    </source>
</evidence>
<dbReference type="InterPro" id="IPR002611">
    <property type="entry name" value="IstB_ATP-bd"/>
</dbReference>
<feature type="domain" description="IstB-like ATP-binding" evidence="3">
    <location>
        <begin position="8"/>
        <end position="243"/>
    </location>
</feature>
<gene>
    <name evidence="4" type="ORF">DOF42_01985</name>
</gene>
<dbReference type="AlphaFoldDB" id="A0A5U0PSJ0"/>
<keyword evidence="1" id="KW-0547">Nucleotide-binding</keyword>